<keyword evidence="11 12" id="KW-0998">Cell outer membrane</keyword>
<evidence type="ECO:0000256" key="8">
    <source>
        <dbReference type="ARBA" id="ARBA00023065"/>
    </source>
</evidence>
<dbReference type="InterPro" id="IPR039426">
    <property type="entry name" value="TonB-dep_rcpt-like"/>
</dbReference>
<dbReference type="SUPFAM" id="SSF56935">
    <property type="entry name" value="Porins"/>
    <property type="match status" value="1"/>
</dbReference>
<accession>A0A7X0JCQ2</accession>
<evidence type="ECO:0000256" key="3">
    <source>
        <dbReference type="ARBA" id="ARBA00022452"/>
    </source>
</evidence>
<dbReference type="PROSITE" id="PS52016">
    <property type="entry name" value="TONB_DEPENDENT_REC_3"/>
    <property type="match status" value="1"/>
</dbReference>
<dbReference type="InterPro" id="IPR036942">
    <property type="entry name" value="Beta-barrel_TonB_sf"/>
</dbReference>
<keyword evidence="5 12" id="KW-0812">Transmembrane</keyword>
<gene>
    <name evidence="14" type="ORF">F4693_002195</name>
</gene>
<evidence type="ECO:0000256" key="5">
    <source>
        <dbReference type="ARBA" id="ARBA00022692"/>
    </source>
</evidence>
<keyword evidence="9" id="KW-0798">TonB box</keyword>
<evidence type="ECO:0000313" key="15">
    <source>
        <dbReference type="Proteomes" id="UP000522313"/>
    </source>
</evidence>
<dbReference type="EMBL" id="JACHBT010000010">
    <property type="protein sequence ID" value="MBB6505208.1"/>
    <property type="molecule type" value="Genomic_DNA"/>
</dbReference>
<organism evidence="14 15">
    <name type="scientific">Sphingomonas endophytica</name>
    <dbReference type="NCBI Taxonomy" id="869719"/>
    <lineage>
        <taxon>Bacteria</taxon>
        <taxon>Pseudomonadati</taxon>
        <taxon>Pseudomonadota</taxon>
        <taxon>Alphaproteobacteria</taxon>
        <taxon>Sphingomonadales</taxon>
        <taxon>Sphingomonadaceae</taxon>
        <taxon>Sphingomonas</taxon>
    </lineage>
</organism>
<keyword evidence="8" id="KW-0406">Ion transport</keyword>
<reference evidence="14 15" key="1">
    <citation type="submission" date="2020-08" db="EMBL/GenBank/DDBJ databases">
        <title>The Agave Microbiome: Exploring the role of microbial communities in plant adaptations to desert environments.</title>
        <authorList>
            <person name="Partida-Martinez L.P."/>
        </authorList>
    </citation>
    <scope>NUCLEOTIDE SEQUENCE [LARGE SCALE GENOMIC DNA]</scope>
    <source>
        <strain evidence="14 15">AS3.13</strain>
    </source>
</reference>
<dbReference type="GO" id="GO:0015344">
    <property type="term" value="F:siderophore uptake transmembrane transporter activity"/>
    <property type="evidence" value="ECO:0007669"/>
    <property type="project" value="TreeGrafter"/>
</dbReference>
<evidence type="ECO:0000256" key="10">
    <source>
        <dbReference type="ARBA" id="ARBA00023136"/>
    </source>
</evidence>
<dbReference type="PANTHER" id="PTHR32552">
    <property type="entry name" value="FERRICHROME IRON RECEPTOR-RELATED"/>
    <property type="match status" value="1"/>
</dbReference>
<comment type="caution">
    <text evidence="14">The sequence shown here is derived from an EMBL/GenBank/DDBJ whole genome shotgun (WGS) entry which is preliminary data.</text>
</comment>
<comment type="subcellular location">
    <subcellularLocation>
        <location evidence="1 12">Cell outer membrane</location>
        <topology evidence="1 12">Multi-pass membrane protein</topology>
    </subcellularLocation>
</comment>
<evidence type="ECO:0000313" key="14">
    <source>
        <dbReference type="EMBL" id="MBB6505208.1"/>
    </source>
</evidence>
<evidence type="ECO:0000259" key="13">
    <source>
        <dbReference type="Pfam" id="PF00593"/>
    </source>
</evidence>
<dbReference type="Gene3D" id="2.40.170.20">
    <property type="entry name" value="TonB-dependent receptor, beta-barrel domain"/>
    <property type="match status" value="1"/>
</dbReference>
<keyword evidence="14" id="KW-0675">Receptor</keyword>
<dbReference type="Pfam" id="PF00593">
    <property type="entry name" value="TonB_dep_Rec_b-barrel"/>
    <property type="match status" value="1"/>
</dbReference>
<dbReference type="AlphaFoldDB" id="A0A7X0JCQ2"/>
<comment type="similarity">
    <text evidence="12">Belongs to the TonB-dependent receptor family.</text>
</comment>
<dbReference type="Proteomes" id="UP000522313">
    <property type="component" value="Unassembled WGS sequence"/>
</dbReference>
<dbReference type="GO" id="GO:0009279">
    <property type="term" value="C:cell outer membrane"/>
    <property type="evidence" value="ECO:0007669"/>
    <property type="project" value="UniProtKB-SubCell"/>
</dbReference>
<keyword evidence="7" id="KW-0408">Iron</keyword>
<keyword evidence="6" id="KW-0732">Signal</keyword>
<evidence type="ECO:0000256" key="7">
    <source>
        <dbReference type="ARBA" id="ARBA00023004"/>
    </source>
</evidence>
<protein>
    <submittedName>
        <fullName evidence="14">TonB-dependent siderophore receptor</fullName>
    </submittedName>
</protein>
<evidence type="ECO:0000256" key="4">
    <source>
        <dbReference type="ARBA" id="ARBA00022496"/>
    </source>
</evidence>
<evidence type="ECO:0000256" key="11">
    <source>
        <dbReference type="ARBA" id="ARBA00023237"/>
    </source>
</evidence>
<reference evidence="14 15" key="2">
    <citation type="submission" date="2020-08" db="EMBL/GenBank/DDBJ databases">
        <authorList>
            <person name="Partida-Martinez L."/>
            <person name="Huntemann M."/>
            <person name="Clum A."/>
            <person name="Wang J."/>
            <person name="Palaniappan K."/>
            <person name="Ritter S."/>
            <person name="Chen I.-M."/>
            <person name="Stamatis D."/>
            <person name="Reddy T."/>
            <person name="O'Malley R."/>
            <person name="Daum C."/>
            <person name="Shapiro N."/>
            <person name="Ivanova N."/>
            <person name="Kyrpides N."/>
            <person name="Woyke T."/>
        </authorList>
    </citation>
    <scope>NUCLEOTIDE SEQUENCE [LARGE SCALE GENOMIC DNA]</scope>
    <source>
        <strain evidence="14 15">AS3.13</strain>
    </source>
</reference>
<keyword evidence="10 12" id="KW-0472">Membrane</keyword>
<evidence type="ECO:0000256" key="1">
    <source>
        <dbReference type="ARBA" id="ARBA00004571"/>
    </source>
</evidence>
<evidence type="ECO:0000256" key="9">
    <source>
        <dbReference type="ARBA" id="ARBA00023077"/>
    </source>
</evidence>
<proteinExistence type="inferred from homology"/>
<name>A0A7X0JCQ2_9SPHN</name>
<dbReference type="InterPro" id="IPR000531">
    <property type="entry name" value="Beta-barrel_TonB"/>
</dbReference>
<evidence type="ECO:0000256" key="12">
    <source>
        <dbReference type="PROSITE-ProRule" id="PRU01360"/>
    </source>
</evidence>
<evidence type="ECO:0000256" key="2">
    <source>
        <dbReference type="ARBA" id="ARBA00022448"/>
    </source>
</evidence>
<feature type="domain" description="TonB-dependent receptor-like beta-barrel" evidence="13">
    <location>
        <begin position="2"/>
        <end position="381"/>
    </location>
</feature>
<evidence type="ECO:0000256" key="6">
    <source>
        <dbReference type="ARBA" id="ARBA00022729"/>
    </source>
</evidence>
<sequence length="412" mass="44957">MLGYALDHRLGGVWTLRQTARFAHIDTRFEGVAVNFVFPFAGDHQLNRAASRSDEAVDSLAFDQQVEARFTTGPVSHTLLFGVAYQGSWAETQASGFGYVPPIDYLNPVYGRSFARPSLAQHYRQSWGRIGVYAQDLVRLGRLAVTLGGREDRSRLITQDRPTAATARQDDHDFTGRVGAAWLFDNGLAPYASYSTSFEPVLGTGFDGRAFQPSRAQQSEAGIRYQPSGIDGIATISGFDIAQRHVSTADPLHPFFTVQSGEIRSRGIEAEARAALTPRLEVIAAYTYLDTTIRRDTDSSRIGKRSVAVPEQLASLWSTYRLSGGTSVSAGVRHIGQSAGDPAGTIRVSPTTLLDGALRYDFGQVRPELNGLQAALNVSNLFDRRYIASCFNAGGCFYGNGRIVTTSLALRW</sequence>
<dbReference type="PANTHER" id="PTHR32552:SF68">
    <property type="entry name" value="FERRICHROME OUTER MEMBRANE TRANSPORTER_PHAGE RECEPTOR"/>
    <property type="match status" value="1"/>
</dbReference>
<keyword evidence="4" id="KW-0410">Iron transport</keyword>
<keyword evidence="3 12" id="KW-1134">Transmembrane beta strand</keyword>
<keyword evidence="2 12" id="KW-0813">Transport</keyword>